<organism evidence="3">
    <name type="scientific">Rhizobium leguminosarum</name>
    <dbReference type="NCBI Taxonomy" id="384"/>
    <lineage>
        <taxon>Bacteria</taxon>
        <taxon>Pseudomonadati</taxon>
        <taxon>Pseudomonadota</taxon>
        <taxon>Alphaproteobacteria</taxon>
        <taxon>Hyphomicrobiales</taxon>
        <taxon>Rhizobiaceae</taxon>
        <taxon>Rhizobium/Agrobacterium group</taxon>
        <taxon>Rhizobium</taxon>
    </lineage>
</organism>
<proteinExistence type="inferred from homology"/>
<dbReference type="PANTHER" id="PTHR43531">
    <property type="entry name" value="PROTEIN ICFG"/>
    <property type="match status" value="1"/>
</dbReference>
<dbReference type="InterPro" id="IPR051310">
    <property type="entry name" value="MCP_chemotaxis"/>
</dbReference>
<evidence type="ECO:0000313" key="3">
    <source>
        <dbReference type="EMBL" id="KZA96412.1"/>
    </source>
</evidence>
<sequence>MKNSPGIKTKSVFPAARVLKRPILKVILCSNIGRSRRTSTGEVASGVELVSKTGEALKKIRGLIVVMNQHVEAIAMSAREQSISLAEINTAVNSLDHTTQQNAAMVEEASAASASLANESTTFRQLISQFTVNNAAESRLQPLRRTA</sequence>
<dbReference type="Gene3D" id="1.10.287.950">
    <property type="entry name" value="Methyl-accepting chemotaxis protein"/>
    <property type="match status" value="1"/>
</dbReference>
<evidence type="ECO:0008006" key="4">
    <source>
        <dbReference type="Google" id="ProtNLM"/>
    </source>
</evidence>
<comment type="similarity">
    <text evidence="2">Belongs to the methyl-accepting chemotaxis (MCP) protein family.</text>
</comment>
<keyword evidence="1" id="KW-0145">Chemotaxis</keyword>
<accession>A0A154I7B2</accession>
<dbReference type="SUPFAM" id="SSF58104">
    <property type="entry name" value="Methyl-accepting chemotaxis protein (MCP) signaling domain"/>
    <property type="match status" value="1"/>
</dbReference>
<dbReference type="AlphaFoldDB" id="A0A154I7B2"/>
<name>A0A154I7B2_RHILE</name>
<reference evidence="3" key="1">
    <citation type="submission" date="2016-03" db="EMBL/GenBank/DDBJ databases">
        <title>Microsymbionts genomes from the relict species Vavilovia formosa.</title>
        <authorList>
            <person name="Chirak E."/>
            <person name="Kimeklis A."/>
            <person name="Kopat V."/>
            <person name="Andronov E."/>
        </authorList>
    </citation>
    <scope>NUCLEOTIDE SEQUENCE [LARGE SCALE GENOMIC DNA]</scope>
    <source>
        <strain evidence="3">Vaf12</strain>
    </source>
</reference>
<gene>
    <name evidence="3" type="ORF">A4A59_35075</name>
</gene>
<comment type="caution">
    <text evidence="3">The sequence shown here is derived from an EMBL/GenBank/DDBJ whole genome shotgun (WGS) entry which is preliminary data.</text>
</comment>
<dbReference type="GO" id="GO:0006935">
    <property type="term" value="P:chemotaxis"/>
    <property type="evidence" value="ECO:0007669"/>
    <property type="project" value="UniProtKB-KW"/>
</dbReference>
<dbReference type="EMBL" id="LVYU01000164">
    <property type="protein sequence ID" value="KZA96412.1"/>
    <property type="molecule type" value="Genomic_DNA"/>
</dbReference>
<dbReference type="PANTHER" id="PTHR43531:SF11">
    <property type="entry name" value="METHYL-ACCEPTING CHEMOTAXIS PROTEIN 3"/>
    <property type="match status" value="1"/>
</dbReference>
<evidence type="ECO:0000256" key="2">
    <source>
        <dbReference type="ARBA" id="ARBA00029447"/>
    </source>
</evidence>
<protein>
    <recommendedName>
        <fullName evidence="4">Methyl-accepting transducer domain-containing protein</fullName>
    </recommendedName>
</protein>
<evidence type="ECO:0000256" key="1">
    <source>
        <dbReference type="ARBA" id="ARBA00022500"/>
    </source>
</evidence>